<dbReference type="AlphaFoldDB" id="A0A1G4TI89"/>
<dbReference type="STRING" id="260084.SAMN02927928_3518"/>
<reference evidence="3" key="1">
    <citation type="submission" date="2016-10" db="EMBL/GenBank/DDBJ databases">
        <authorList>
            <person name="Varghese N."/>
            <person name="Submissions S."/>
        </authorList>
    </citation>
    <scope>NUCLEOTIDE SEQUENCE [LARGE SCALE GENOMIC DNA]</scope>
    <source>
        <strain evidence="3">CGMCC 1.3431</strain>
    </source>
</reference>
<dbReference type="InterPro" id="IPR052519">
    <property type="entry name" value="Euk-type_GlcNAc_Kinase"/>
</dbReference>
<dbReference type="PANTHER" id="PTHR43190:SF3">
    <property type="entry name" value="N-ACETYL-D-GLUCOSAMINE KINASE"/>
    <property type="match status" value="1"/>
</dbReference>
<dbReference type="Pfam" id="PF01869">
    <property type="entry name" value="BcrAD_BadFG"/>
    <property type="match status" value="1"/>
</dbReference>
<dbReference type="InterPro" id="IPR043129">
    <property type="entry name" value="ATPase_NBD"/>
</dbReference>
<dbReference type="Gene3D" id="3.30.420.40">
    <property type="match status" value="2"/>
</dbReference>
<protein>
    <submittedName>
        <fullName evidence="2">Glucosamine kinase</fullName>
    </submittedName>
</protein>
<accession>A0A1G4TI89</accession>
<dbReference type="GO" id="GO:0016301">
    <property type="term" value="F:kinase activity"/>
    <property type="evidence" value="ECO:0007669"/>
    <property type="project" value="UniProtKB-KW"/>
</dbReference>
<dbReference type="InterPro" id="IPR002731">
    <property type="entry name" value="ATPase_BadF"/>
</dbReference>
<organism evidence="2 3">
    <name type="scientific">Asticcacaulis taihuensis</name>
    <dbReference type="NCBI Taxonomy" id="260084"/>
    <lineage>
        <taxon>Bacteria</taxon>
        <taxon>Pseudomonadati</taxon>
        <taxon>Pseudomonadota</taxon>
        <taxon>Alphaproteobacteria</taxon>
        <taxon>Caulobacterales</taxon>
        <taxon>Caulobacteraceae</taxon>
        <taxon>Asticcacaulis</taxon>
    </lineage>
</organism>
<dbReference type="SUPFAM" id="SSF53067">
    <property type="entry name" value="Actin-like ATPase domain"/>
    <property type="match status" value="2"/>
</dbReference>
<feature type="domain" description="ATPase BadF/BadG/BcrA/BcrD type" evidence="1">
    <location>
        <begin position="11"/>
        <end position="288"/>
    </location>
</feature>
<dbReference type="PANTHER" id="PTHR43190">
    <property type="entry name" value="N-ACETYL-D-GLUCOSAMINE KINASE"/>
    <property type="match status" value="1"/>
</dbReference>
<name>A0A1G4TI89_9CAUL</name>
<sequence length="297" mass="30239">MLQANTPLYYIGIDGGGTKCRARLKNRAGKILGEGLGGASNIRLGLVTVWQNIMVAVDEALAQAQLSHADLPDIHIGMGLAGITTEMNAQVTIDSGPDFGSIFAASDAHAACLGAFSGRDGAILIAGTGSAGYAFVDGVGHAVGGWGFEVGDDGSAAGLGRAALRAALRGHDQVAPSSAFTREVIASFGGNPADVIAFVTTATPSDFGTLAPMIMEAADAGDPIATGLVRDVADDIGRYIARLRDIGASRIALVGGLAEPILPWLDEDARRLLTPAEQDAVEGALLLAHGADNGLNR</sequence>
<gene>
    <name evidence="2" type="ORF">SAMN02927928_3518</name>
</gene>
<dbReference type="RefSeq" id="WP_090650453.1">
    <property type="nucleotide sequence ID" value="NZ_CBCRYE010000002.1"/>
</dbReference>
<keyword evidence="2" id="KW-0808">Transferase</keyword>
<dbReference type="CDD" id="cd24082">
    <property type="entry name" value="ASKHA_NBD_GspK-like"/>
    <property type="match status" value="1"/>
</dbReference>
<evidence type="ECO:0000313" key="3">
    <source>
        <dbReference type="Proteomes" id="UP000199150"/>
    </source>
</evidence>
<proteinExistence type="predicted"/>
<evidence type="ECO:0000259" key="1">
    <source>
        <dbReference type="Pfam" id="PF01869"/>
    </source>
</evidence>
<keyword evidence="2" id="KW-0418">Kinase</keyword>
<dbReference type="Proteomes" id="UP000199150">
    <property type="component" value="Unassembled WGS sequence"/>
</dbReference>
<keyword evidence="3" id="KW-1185">Reference proteome</keyword>
<dbReference type="OrthoDB" id="63487at2"/>
<evidence type="ECO:0000313" key="2">
    <source>
        <dbReference type="EMBL" id="SCW80299.1"/>
    </source>
</evidence>
<dbReference type="EMBL" id="FMTS01000008">
    <property type="protein sequence ID" value="SCW80299.1"/>
    <property type="molecule type" value="Genomic_DNA"/>
</dbReference>